<accession>A0ACD3AZB2</accession>
<organism evidence="1 2">
    <name type="scientific">Pluteus cervinus</name>
    <dbReference type="NCBI Taxonomy" id="181527"/>
    <lineage>
        <taxon>Eukaryota</taxon>
        <taxon>Fungi</taxon>
        <taxon>Dikarya</taxon>
        <taxon>Basidiomycota</taxon>
        <taxon>Agaricomycotina</taxon>
        <taxon>Agaricomycetes</taxon>
        <taxon>Agaricomycetidae</taxon>
        <taxon>Agaricales</taxon>
        <taxon>Pluteineae</taxon>
        <taxon>Pluteaceae</taxon>
        <taxon>Pluteus</taxon>
    </lineage>
</organism>
<sequence>MAKVAAAVVPGGVDVAEAPGLVAGTTEEEEPKEDEFMDIPRPISWRRLHHFRSTECQPQPTSIAQEGKVEIVGAQVPKVYLSNPGSVDLALCKITPIPRYLRWALLNGSATGIPTPDTCCYAPRSTPPTQPRSVSSHQHRHRPLLPFRFGVASPSTSNSSASSPTRILSSNLSNAPSIKAITESTKLFEIRNAAYPPAEG</sequence>
<protein>
    <submittedName>
        <fullName evidence="1">Uncharacterized protein</fullName>
    </submittedName>
</protein>
<name>A0ACD3AZB2_9AGAR</name>
<dbReference type="Proteomes" id="UP000308600">
    <property type="component" value="Unassembled WGS sequence"/>
</dbReference>
<reference evidence="1 2" key="1">
    <citation type="journal article" date="2019" name="Nat. Ecol. Evol.">
        <title>Megaphylogeny resolves global patterns of mushroom evolution.</title>
        <authorList>
            <person name="Varga T."/>
            <person name="Krizsan K."/>
            <person name="Foldi C."/>
            <person name="Dima B."/>
            <person name="Sanchez-Garcia M."/>
            <person name="Sanchez-Ramirez S."/>
            <person name="Szollosi G.J."/>
            <person name="Szarkandi J.G."/>
            <person name="Papp V."/>
            <person name="Albert L."/>
            <person name="Andreopoulos W."/>
            <person name="Angelini C."/>
            <person name="Antonin V."/>
            <person name="Barry K.W."/>
            <person name="Bougher N.L."/>
            <person name="Buchanan P."/>
            <person name="Buyck B."/>
            <person name="Bense V."/>
            <person name="Catcheside P."/>
            <person name="Chovatia M."/>
            <person name="Cooper J."/>
            <person name="Damon W."/>
            <person name="Desjardin D."/>
            <person name="Finy P."/>
            <person name="Geml J."/>
            <person name="Haridas S."/>
            <person name="Hughes K."/>
            <person name="Justo A."/>
            <person name="Karasinski D."/>
            <person name="Kautmanova I."/>
            <person name="Kiss B."/>
            <person name="Kocsube S."/>
            <person name="Kotiranta H."/>
            <person name="LaButti K.M."/>
            <person name="Lechner B.E."/>
            <person name="Liimatainen K."/>
            <person name="Lipzen A."/>
            <person name="Lukacs Z."/>
            <person name="Mihaltcheva S."/>
            <person name="Morgado L.N."/>
            <person name="Niskanen T."/>
            <person name="Noordeloos M.E."/>
            <person name="Ohm R.A."/>
            <person name="Ortiz-Santana B."/>
            <person name="Ovrebo C."/>
            <person name="Racz N."/>
            <person name="Riley R."/>
            <person name="Savchenko A."/>
            <person name="Shiryaev A."/>
            <person name="Soop K."/>
            <person name="Spirin V."/>
            <person name="Szebenyi C."/>
            <person name="Tomsovsky M."/>
            <person name="Tulloss R.E."/>
            <person name="Uehling J."/>
            <person name="Grigoriev I.V."/>
            <person name="Vagvolgyi C."/>
            <person name="Papp T."/>
            <person name="Martin F.M."/>
            <person name="Miettinen O."/>
            <person name="Hibbett D.S."/>
            <person name="Nagy L.G."/>
        </authorList>
    </citation>
    <scope>NUCLEOTIDE SEQUENCE [LARGE SCALE GENOMIC DNA]</scope>
    <source>
        <strain evidence="1 2">NL-1719</strain>
    </source>
</reference>
<proteinExistence type="predicted"/>
<evidence type="ECO:0000313" key="2">
    <source>
        <dbReference type="Proteomes" id="UP000308600"/>
    </source>
</evidence>
<keyword evidence="2" id="KW-1185">Reference proteome</keyword>
<evidence type="ECO:0000313" key="1">
    <source>
        <dbReference type="EMBL" id="TFK71098.1"/>
    </source>
</evidence>
<gene>
    <name evidence="1" type="ORF">BDN72DRAFT_895944</name>
</gene>
<dbReference type="EMBL" id="ML208303">
    <property type="protein sequence ID" value="TFK71098.1"/>
    <property type="molecule type" value="Genomic_DNA"/>
</dbReference>